<dbReference type="InterPro" id="IPR000914">
    <property type="entry name" value="SBP_5_dom"/>
</dbReference>
<reference evidence="3" key="1">
    <citation type="submission" date="2020-10" db="EMBL/GenBank/DDBJ databases">
        <title>Sequencing the genomes of 1000 actinobacteria strains.</title>
        <authorList>
            <person name="Klenk H.-P."/>
        </authorList>
    </citation>
    <scope>NUCLEOTIDE SEQUENCE</scope>
    <source>
        <strain evidence="3">DSM 45354</strain>
    </source>
</reference>
<sequence length="670" mass="75371">MGGQKKPETDALSRRRLLGVGGVSILAGMTATGCSLLSTDPSTQRQRSGPGDAATTKGKEAPELAARVKAGDLPPVNERLPTKPLVVHPAERAGSYGGTWRAAMLGPSDTSWLDRTLGYDPLLRWRTDARSFGRDQLLPGVAESFEVNDEATEYVFRFREGTRWSDGEPFTADDVLFAFNDILRNEDLSPVLAAAYTTGEGPGTMAKIDDYAVRLTFPSPNALFAQRMATKAYGLDLVVHPKHYLSRFHADFADNADDLAKAEKFDDWRQLFDAKRDVWANPELPTLRAWMVTQPIGKGTQFVAKRNPYYWKVDPDGSQLPYIDSFVNELISDPEVMLLKATNGEFDMQTRTINSLRNKPVLARSRDKGGYEFFEMVNANMNTAIFSLNLCHKDPVKREIFRNKDFRIGLSHAINRPEIIVAAYQRQGKPYQAAPRPESDFYDEVLATQYTAYDVDLANRHLDQAGYTQRDADGVRLGPNGQPIRFTVEIATRDYGFAWAAVADMVRGYWREVGIEASVRSEDASLLYERKDANLCDAVVWQGDVGGMDPRLEPRYYMPYRDESNFAIPWAAWYQSHGEAGEQPPPAVREQMRLYDQMATAGDPAQQDRLLRQVITMAREQFYVIGISLPPKGYGIKRTDFHNVPTTMMIESDYPEPGPSNPEQYFTTRR</sequence>
<feature type="region of interest" description="Disordered" evidence="1">
    <location>
        <begin position="36"/>
        <end position="61"/>
    </location>
</feature>
<evidence type="ECO:0000313" key="3">
    <source>
        <dbReference type="EMBL" id="MBE1607427.1"/>
    </source>
</evidence>
<dbReference type="Proteomes" id="UP000638648">
    <property type="component" value="Unassembled WGS sequence"/>
</dbReference>
<dbReference type="InterPro" id="IPR039424">
    <property type="entry name" value="SBP_5"/>
</dbReference>
<feature type="region of interest" description="Disordered" evidence="1">
    <location>
        <begin position="651"/>
        <end position="670"/>
    </location>
</feature>
<dbReference type="PROSITE" id="PS51257">
    <property type="entry name" value="PROKAR_LIPOPROTEIN"/>
    <property type="match status" value="1"/>
</dbReference>
<evidence type="ECO:0000313" key="4">
    <source>
        <dbReference type="Proteomes" id="UP000638648"/>
    </source>
</evidence>
<name>A0A927R947_9ACTN</name>
<dbReference type="PANTHER" id="PTHR30290">
    <property type="entry name" value="PERIPLASMIC BINDING COMPONENT OF ABC TRANSPORTER"/>
    <property type="match status" value="1"/>
</dbReference>
<proteinExistence type="predicted"/>
<comment type="caution">
    <text evidence="3">The sequence shown here is derived from an EMBL/GenBank/DDBJ whole genome shotgun (WGS) entry which is preliminary data.</text>
</comment>
<accession>A0A927R947</accession>
<dbReference type="PANTHER" id="PTHR30290:SF62">
    <property type="entry name" value="OLIGOPEPTIDE ABC TRANSPORTER, PERIPLASMIC OLIGOPEPTIDE-BINDING PROTEIN"/>
    <property type="match status" value="1"/>
</dbReference>
<protein>
    <submittedName>
        <fullName evidence="3">Peptide/nickel transport system substrate-binding protein</fullName>
    </submittedName>
</protein>
<dbReference type="RefSeq" id="WP_202896457.1">
    <property type="nucleotide sequence ID" value="NZ_BAABJL010000197.1"/>
</dbReference>
<dbReference type="Gene3D" id="3.10.105.10">
    <property type="entry name" value="Dipeptide-binding Protein, Domain 3"/>
    <property type="match status" value="1"/>
</dbReference>
<dbReference type="Pfam" id="PF00496">
    <property type="entry name" value="SBP_bac_5"/>
    <property type="match status" value="1"/>
</dbReference>
<dbReference type="GO" id="GO:1904680">
    <property type="term" value="F:peptide transmembrane transporter activity"/>
    <property type="evidence" value="ECO:0007669"/>
    <property type="project" value="TreeGrafter"/>
</dbReference>
<dbReference type="Gene3D" id="3.40.190.10">
    <property type="entry name" value="Periplasmic binding protein-like II"/>
    <property type="match status" value="1"/>
</dbReference>
<evidence type="ECO:0000259" key="2">
    <source>
        <dbReference type="Pfam" id="PF00496"/>
    </source>
</evidence>
<dbReference type="CDD" id="cd08500">
    <property type="entry name" value="PBP2_NikA_DppA_OppA_like_4"/>
    <property type="match status" value="1"/>
</dbReference>
<gene>
    <name evidence="3" type="ORF">HEB94_004275</name>
</gene>
<evidence type="ECO:0000256" key="1">
    <source>
        <dbReference type="SAM" id="MobiDB-lite"/>
    </source>
</evidence>
<keyword evidence="4" id="KW-1185">Reference proteome</keyword>
<dbReference type="SUPFAM" id="SSF53850">
    <property type="entry name" value="Periplasmic binding protein-like II"/>
    <property type="match status" value="1"/>
</dbReference>
<dbReference type="AlphaFoldDB" id="A0A927R947"/>
<organism evidence="3 4">
    <name type="scientific">Actinopolymorpha pittospori</name>
    <dbReference type="NCBI Taxonomy" id="648752"/>
    <lineage>
        <taxon>Bacteria</taxon>
        <taxon>Bacillati</taxon>
        <taxon>Actinomycetota</taxon>
        <taxon>Actinomycetes</taxon>
        <taxon>Propionibacteriales</taxon>
        <taxon>Actinopolymorphaceae</taxon>
        <taxon>Actinopolymorpha</taxon>
    </lineage>
</organism>
<dbReference type="GO" id="GO:0015833">
    <property type="term" value="P:peptide transport"/>
    <property type="evidence" value="ECO:0007669"/>
    <property type="project" value="TreeGrafter"/>
</dbReference>
<feature type="compositionally biased region" description="Polar residues" evidence="1">
    <location>
        <begin position="36"/>
        <end position="47"/>
    </location>
</feature>
<dbReference type="EMBL" id="JADBEM010000001">
    <property type="protein sequence ID" value="MBE1607427.1"/>
    <property type="molecule type" value="Genomic_DNA"/>
</dbReference>
<feature type="domain" description="Solute-binding protein family 5" evidence="2">
    <location>
        <begin position="137"/>
        <end position="550"/>
    </location>
</feature>
<feature type="compositionally biased region" description="Polar residues" evidence="1">
    <location>
        <begin position="661"/>
        <end position="670"/>
    </location>
</feature>